<comment type="caution">
    <text evidence="1">The sequence shown here is derived from an EMBL/GenBank/DDBJ whole genome shotgun (WGS) entry which is preliminary data.</text>
</comment>
<name>A0A1H5GLG5_9FLAO</name>
<sequence>MYFSLLITNNLAVKFRLVLVILLYVTNNFSQVEYYPVGEDASVNFNFTNKFAIDKAILFEAKPVVRYSIYNNIRERLLVDSIKKASTVYAIFSPHLRMYNENSAPVRMPSYKIALGFQHVWKLRSHAKENHNMITFSFENGHYSNGQSGCAFSSDFTDNSVPCNNIYQTVINNQNINLTELLNRENGHFQTNFSRLFLNHRFNTKSKNSISYSFGYSLYHKNMFLFLNLGGYSNNDIQIYGKHRFYLDAEYSFKIFKSAYGVLEQKFAFINVAHQSITNYRSNTSFSVYPFKITRNFGFKLAYIKGFDDYNLRFVDNVDQLTLGVVFSPFGIFSFDN</sequence>
<dbReference type="Proteomes" id="UP000183071">
    <property type="component" value="Unassembled WGS sequence"/>
</dbReference>
<dbReference type="EMBL" id="FNUE01000001">
    <property type="protein sequence ID" value="SEE16460.1"/>
    <property type="molecule type" value="Genomic_DNA"/>
</dbReference>
<evidence type="ECO:0000313" key="2">
    <source>
        <dbReference type="Proteomes" id="UP000183071"/>
    </source>
</evidence>
<accession>A0A1H5GLG5</accession>
<evidence type="ECO:0000313" key="1">
    <source>
        <dbReference type="EMBL" id="SEE16460.1"/>
    </source>
</evidence>
<reference evidence="1 2" key="1">
    <citation type="submission" date="2016-10" db="EMBL/GenBank/DDBJ databases">
        <authorList>
            <person name="Varghese N."/>
            <person name="Submissions S."/>
        </authorList>
    </citation>
    <scope>NUCLEOTIDE SEQUENCE [LARGE SCALE GENOMIC DNA]</scope>
    <source>
        <strain evidence="1 2">DSW-5</strain>
    </source>
</reference>
<gene>
    <name evidence="1" type="ORF">SAMN05444353_1013</name>
</gene>
<keyword evidence="2" id="KW-1185">Reference proteome</keyword>
<proteinExistence type="predicted"/>
<organism evidence="1 2">
    <name type="scientific">Polaribacter dokdonensis DSW-5</name>
    <dbReference type="NCBI Taxonomy" id="1300348"/>
    <lineage>
        <taxon>Bacteria</taxon>
        <taxon>Pseudomonadati</taxon>
        <taxon>Bacteroidota</taxon>
        <taxon>Flavobacteriia</taxon>
        <taxon>Flavobacteriales</taxon>
        <taxon>Flavobacteriaceae</taxon>
    </lineage>
</organism>
<protein>
    <submittedName>
        <fullName evidence="1">Uncharacterized protein</fullName>
    </submittedName>
</protein>